<evidence type="ECO:0000313" key="8">
    <source>
        <dbReference type="Proteomes" id="UP001501570"/>
    </source>
</evidence>
<feature type="domain" description="Erythromycin biosynthesis protein CIII-like N-terminal" evidence="6">
    <location>
        <begin position="90"/>
        <end position="178"/>
    </location>
</feature>
<protein>
    <recommendedName>
        <fullName evidence="9">UDP:flavonoid glycosyltransferase YjiC, YdhE family</fullName>
    </recommendedName>
</protein>
<dbReference type="InterPro" id="IPR048284">
    <property type="entry name" value="EryCIII-like_N"/>
</dbReference>
<name>A0ABP9RKK4_9ACTN</name>
<feature type="region of interest" description="Disordered" evidence="4">
    <location>
        <begin position="181"/>
        <end position="208"/>
    </location>
</feature>
<evidence type="ECO:0000256" key="3">
    <source>
        <dbReference type="ARBA" id="ARBA00022679"/>
    </source>
</evidence>
<comment type="caution">
    <text evidence="7">The sequence shown here is derived from an EMBL/GenBank/DDBJ whole genome shotgun (WGS) entry which is preliminary data.</text>
</comment>
<reference evidence="8" key="1">
    <citation type="journal article" date="2019" name="Int. J. Syst. Evol. Microbiol.">
        <title>The Global Catalogue of Microorganisms (GCM) 10K type strain sequencing project: providing services to taxonomists for standard genome sequencing and annotation.</title>
        <authorList>
            <consortium name="The Broad Institute Genomics Platform"/>
            <consortium name="The Broad Institute Genome Sequencing Center for Infectious Disease"/>
            <person name="Wu L."/>
            <person name="Ma J."/>
        </authorList>
    </citation>
    <scope>NUCLEOTIDE SEQUENCE [LARGE SCALE GENOMIC DNA]</scope>
    <source>
        <strain evidence="8">JCM 18304</strain>
    </source>
</reference>
<evidence type="ECO:0000313" key="7">
    <source>
        <dbReference type="EMBL" id="GAA5179513.1"/>
    </source>
</evidence>
<sequence>MRVLFTGVPVYGHLLPLLPLARAFRRRGDSVAILVPASLAHSFADEDLDMLFAGADSPTVRAEVASRSGTDLRTSSNQDAAIEAFVTARIDLSIEECTSVTRQWRPDIVIHDPMDFVGPYLASVCDVPHAVLTFGADVSADFIRASSDRAVQDYARRGVSWHAARWTLDICPPDLQVEGWQPPPGWMPLRPEAHQAPSGTPTREPKPLTGDPKVLITFGTVFTNPTALSPLINELTAHGAGLRITLGTTTSAGDFTVDHPQVVFEDFLPYNLLLDKIDIVVAHGGAGTNLGALAAGCPLVLLPQGADQKGQGERVAAAGAAVQVTSEPVDAIAVARTVIDVAKASSYRLKAEEIARRIAAMPTPDEVATRLAAALA</sequence>
<evidence type="ECO:0000256" key="1">
    <source>
        <dbReference type="ARBA" id="ARBA00006962"/>
    </source>
</evidence>
<evidence type="ECO:0000259" key="6">
    <source>
        <dbReference type="Pfam" id="PF21036"/>
    </source>
</evidence>
<dbReference type="PANTHER" id="PTHR48050">
    <property type="entry name" value="STEROL 3-BETA-GLUCOSYLTRANSFERASE"/>
    <property type="match status" value="1"/>
</dbReference>
<dbReference type="PANTHER" id="PTHR48050:SF13">
    <property type="entry name" value="STEROL 3-BETA-GLUCOSYLTRANSFERASE UGT80A2"/>
    <property type="match status" value="1"/>
</dbReference>
<dbReference type="SUPFAM" id="SSF53756">
    <property type="entry name" value="UDP-Glycosyltransferase/glycogen phosphorylase"/>
    <property type="match status" value="1"/>
</dbReference>
<proteinExistence type="inferred from homology"/>
<dbReference type="RefSeq" id="WP_345626454.1">
    <property type="nucleotide sequence ID" value="NZ_BAABJQ010000002.1"/>
</dbReference>
<dbReference type="InterPro" id="IPR010610">
    <property type="entry name" value="EryCIII-like_C"/>
</dbReference>
<evidence type="ECO:0000259" key="5">
    <source>
        <dbReference type="Pfam" id="PF06722"/>
    </source>
</evidence>
<dbReference type="InterPro" id="IPR050426">
    <property type="entry name" value="Glycosyltransferase_28"/>
</dbReference>
<feature type="domain" description="Erythromycin biosynthesis protein CIII-like C-terminal" evidence="5">
    <location>
        <begin position="262"/>
        <end position="373"/>
    </location>
</feature>
<organism evidence="7 8">
    <name type="scientific">Rugosimonospora acidiphila</name>
    <dbReference type="NCBI Taxonomy" id="556531"/>
    <lineage>
        <taxon>Bacteria</taxon>
        <taxon>Bacillati</taxon>
        <taxon>Actinomycetota</taxon>
        <taxon>Actinomycetes</taxon>
        <taxon>Micromonosporales</taxon>
        <taxon>Micromonosporaceae</taxon>
        <taxon>Rugosimonospora</taxon>
    </lineage>
</organism>
<evidence type="ECO:0000256" key="4">
    <source>
        <dbReference type="SAM" id="MobiDB-lite"/>
    </source>
</evidence>
<dbReference type="Gene3D" id="3.40.50.2000">
    <property type="entry name" value="Glycogen Phosphorylase B"/>
    <property type="match status" value="2"/>
</dbReference>
<evidence type="ECO:0008006" key="9">
    <source>
        <dbReference type="Google" id="ProtNLM"/>
    </source>
</evidence>
<evidence type="ECO:0000256" key="2">
    <source>
        <dbReference type="ARBA" id="ARBA00022676"/>
    </source>
</evidence>
<dbReference type="EMBL" id="BAABJQ010000002">
    <property type="protein sequence ID" value="GAA5179513.1"/>
    <property type="molecule type" value="Genomic_DNA"/>
</dbReference>
<dbReference type="Pfam" id="PF06722">
    <property type="entry name" value="EryCIII-like_C"/>
    <property type="match status" value="1"/>
</dbReference>
<accession>A0ABP9RKK4</accession>
<keyword evidence="2" id="KW-0328">Glycosyltransferase</keyword>
<keyword evidence="8" id="KW-1185">Reference proteome</keyword>
<gene>
    <name evidence="7" type="ORF">GCM10023322_09700</name>
</gene>
<dbReference type="Pfam" id="PF21036">
    <property type="entry name" value="EryCIII-like_N"/>
    <property type="match status" value="1"/>
</dbReference>
<keyword evidence="3" id="KW-0808">Transferase</keyword>
<comment type="similarity">
    <text evidence="1">Belongs to the glycosyltransferase 28 family.</text>
</comment>
<dbReference type="Proteomes" id="UP001501570">
    <property type="component" value="Unassembled WGS sequence"/>
</dbReference>